<dbReference type="RefSeq" id="WP_093947914.1">
    <property type="nucleotide sequence ID" value="NZ_NMUL01000011.1"/>
</dbReference>
<keyword evidence="2" id="KW-1185">Reference proteome</keyword>
<evidence type="ECO:0000313" key="1">
    <source>
        <dbReference type="EMBL" id="OXM68228.1"/>
    </source>
</evidence>
<sequence length="72" mass="7573">MTARDGRFLIRLIGSGIGTSLSPPLHEREAGKLGPAHLDALSPDTAALGEVNTVVFTGQEARQGRVAAHARR</sequence>
<protein>
    <recommendedName>
        <fullName evidence="3">Shikimate dehydrogenase substrate binding N-terminal domain-containing protein</fullName>
    </recommendedName>
</protein>
<proteinExistence type="predicted"/>
<accession>A0A229TAQ2</accession>
<gene>
    <name evidence="1" type="ORF">CF165_13850</name>
</gene>
<name>A0A229TAQ2_9PSEU</name>
<evidence type="ECO:0000313" key="2">
    <source>
        <dbReference type="Proteomes" id="UP000215199"/>
    </source>
</evidence>
<organism evidence="1 2">
    <name type="scientific">Amycolatopsis vastitatis</name>
    <dbReference type="NCBI Taxonomy" id="1905142"/>
    <lineage>
        <taxon>Bacteria</taxon>
        <taxon>Bacillati</taxon>
        <taxon>Actinomycetota</taxon>
        <taxon>Actinomycetes</taxon>
        <taxon>Pseudonocardiales</taxon>
        <taxon>Pseudonocardiaceae</taxon>
        <taxon>Amycolatopsis</taxon>
    </lineage>
</organism>
<dbReference type="EMBL" id="NMUL01000011">
    <property type="protein sequence ID" value="OXM68228.1"/>
    <property type="molecule type" value="Genomic_DNA"/>
</dbReference>
<reference evidence="2" key="1">
    <citation type="submission" date="2017-07" db="EMBL/GenBank/DDBJ databases">
        <title>Comparative genome mining reveals phylogenetic distribution patterns of secondary metabolites in Amycolatopsis.</title>
        <authorList>
            <person name="Adamek M."/>
            <person name="Alanjary M."/>
            <person name="Sales-Ortells H."/>
            <person name="Goodfellow M."/>
            <person name="Bull A.T."/>
            <person name="Kalinowski J."/>
            <person name="Ziemert N."/>
        </authorList>
    </citation>
    <scope>NUCLEOTIDE SEQUENCE [LARGE SCALE GENOMIC DNA]</scope>
    <source>
        <strain evidence="2">H5</strain>
    </source>
</reference>
<dbReference type="AlphaFoldDB" id="A0A229TAQ2"/>
<dbReference type="Proteomes" id="UP000215199">
    <property type="component" value="Unassembled WGS sequence"/>
</dbReference>
<evidence type="ECO:0008006" key="3">
    <source>
        <dbReference type="Google" id="ProtNLM"/>
    </source>
</evidence>
<comment type="caution">
    <text evidence="1">The sequence shown here is derived from an EMBL/GenBank/DDBJ whole genome shotgun (WGS) entry which is preliminary data.</text>
</comment>